<proteinExistence type="predicted"/>
<dbReference type="InterPro" id="IPR013210">
    <property type="entry name" value="LRR_N_plant-typ"/>
</dbReference>
<dbReference type="PANTHER" id="PTHR48007">
    <property type="entry name" value="LEUCINE-RICH REPEAT RECEPTOR-LIKE PROTEIN KINASE PXC1"/>
    <property type="match status" value="1"/>
</dbReference>
<reference evidence="10 11" key="1">
    <citation type="submission" date="2024-01" db="EMBL/GenBank/DDBJ databases">
        <title>Genome assemblies of Stephania.</title>
        <authorList>
            <person name="Yang L."/>
        </authorList>
    </citation>
    <scope>NUCLEOTIDE SEQUENCE [LARGE SCALE GENOMIC DNA]</scope>
    <source>
        <strain evidence="10">YNDBR</strain>
        <tissue evidence="10">Leaf</tissue>
    </source>
</reference>
<dbReference type="InterPro" id="IPR001611">
    <property type="entry name" value="Leu-rich_rpt"/>
</dbReference>
<keyword evidence="2" id="KW-0433">Leucine-rich repeat</keyword>
<feature type="region of interest" description="Disordered" evidence="7">
    <location>
        <begin position="621"/>
        <end position="648"/>
    </location>
</feature>
<dbReference type="GO" id="GO:0004672">
    <property type="term" value="F:protein kinase activity"/>
    <property type="evidence" value="ECO:0007669"/>
    <property type="project" value="InterPro"/>
</dbReference>
<name>A0AAP0JZ70_9MAGN</name>
<evidence type="ECO:0000313" key="10">
    <source>
        <dbReference type="EMBL" id="KAK9142370.1"/>
    </source>
</evidence>
<dbReference type="GO" id="GO:0016020">
    <property type="term" value="C:membrane"/>
    <property type="evidence" value="ECO:0007669"/>
    <property type="project" value="UniProtKB-SubCell"/>
</dbReference>
<evidence type="ECO:0000256" key="5">
    <source>
        <dbReference type="ARBA" id="ARBA00022989"/>
    </source>
</evidence>
<dbReference type="AlphaFoldDB" id="A0AAP0JZ70"/>
<feature type="compositionally biased region" description="Low complexity" evidence="7">
    <location>
        <begin position="624"/>
        <end position="641"/>
    </location>
</feature>
<dbReference type="InterPro" id="IPR046959">
    <property type="entry name" value="PRK1-6/SRF4-like"/>
</dbReference>
<keyword evidence="5 8" id="KW-1133">Transmembrane helix</keyword>
<organism evidence="10 11">
    <name type="scientific">Stephania yunnanensis</name>
    <dbReference type="NCBI Taxonomy" id="152371"/>
    <lineage>
        <taxon>Eukaryota</taxon>
        <taxon>Viridiplantae</taxon>
        <taxon>Streptophyta</taxon>
        <taxon>Embryophyta</taxon>
        <taxon>Tracheophyta</taxon>
        <taxon>Spermatophyta</taxon>
        <taxon>Magnoliopsida</taxon>
        <taxon>Ranunculales</taxon>
        <taxon>Menispermaceae</taxon>
        <taxon>Menispermoideae</taxon>
        <taxon>Cissampelideae</taxon>
        <taxon>Stephania</taxon>
    </lineage>
</organism>
<evidence type="ECO:0000256" key="1">
    <source>
        <dbReference type="ARBA" id="ARBA00004370"/>
    </source>
</evidence>
<dbReference type="InterPro" id="IPR001245">
    <property type="entry name" value="Ser-Thr/Tyr_kinase_cat_dom"/>
</dbReference>
<dbReference type="Gene3D" id="1.10.510.10">
    <property type="entry name" value="Transferase(Phosphotransferase) domain 1"/>
    <property type="match status" value="1"/>
</dbReference>
<evidence type="ECO:0000256" key="2">
    <source>
        <dbReference type="ARBA" id="ARBA00022614"/>
    </source>
</evidence>
<evidence type="ECO:0000256" key="8">
    <source>
        <dbReference type="SAM" id="Phobius"/>
    </source>
</evidence>
<evidence type="ECO:0000259" key="9">
    <source>
        <dbReference type="PROSITE" id="PS50011"/>
    </source>
</evidence>
<comment type="subcellular location">
    <subcellularLocation>
        <location evidence="1">Membrane</location>
    </subcellularLocation>
</comment>
<keyword evidence="4" id="KW-0677">Repeat</keyword>
<accession>A0AAP0JZ70</accession>
<dbReference type="SUPFAM" id="SSF56112">
    <property type="entry name" value="Protein kinase-like (PK-like)"/>
    <property type="match status" value="1"/>
</dbReference>
<dbReference type="Pfam" id="PF07714">
    <property type="entry name" value="PK_Tyr_Ser-Thr"/>
    <property type="match status" value="1"/>
</dbReference>
<feature type="transmembrane region" description="Helical" evidence="8">
    <location>
        <begin position="277"/>
        <end position="299"/>
    </location>
</feature>
<dbReference type="Pfam" id="PF08263">
    <property type="entry name" value="LRRNT_2"/>
    <property type="match status" value="1"/>
</dbReference>
<evidence type="ECO:0000313" key="11">
    <source>
        <dbReference type="Proteomes" id="UP001420932"/>
    </source>
</evidence>
<dbReference type="PROSITE" id="PS50011">
    <property type="entry name" value="PROTEIN_KINASE_DOM"/>
    <property type="match status" value="1"/>
</dbReference>
<evidence type="ECO:0000256" key="7">
    <source>
        <dbReference type="SAM" id="MobiDB-lite"/>
    </source>
</evidence>
<dbReference type="Gene3D" id="3.30.200.20">
    <property type="entry name" value="Phosphorylase Kinase, domain 1"/>
    <property type="match status" value="1"/>
</dbReference>
<dbReference type="InterPro" id="IPR032675">
    <property type="entry name" value="LRR_dom_sf"/>
</dbReference>
<dbReference type="InterPro" id="IPR000719">
    <property type="entry name" value="Prot_kinase_dom"/>
</dbReference>
<dbReference type="EMBL" id="JBBNAF010000005">
    <property type="protein sequence ID" value="KAK9142370.1"/>
    <property type="molecule type" value="Genomic_DNA"/>
</dbReference>
<dbReference type="SUPFAM" id="SSF52058">
    <property type="entry name" value="L domain-like"/>
    <property type="match status" value="1"/>
</dbReference>
<evidence type="ECO:0000256" key="4">
    <source>
        <dbReference type="ARBA" id="ARBA00022737"/>
    </source>
</evidence>
<keyword evidence="6 8" id="KW-0472">Membrane</keyword>
<comment type="caution">
    <text evidence="10">The sequence shown here is derived from an EMBL/GenBank/DDBJ whole genome shotgun (WGS) entry which is preliminary data.</text>
</comment>
<dbReference type="InterPro" id="IPR011009">
    <property type="entry name" value="Kinase-like_dom_sf"/>
</dbReference>
<dbReference type="GO" id="GO:0005524">
    <property type="term" value="F:ATP binding"/>
    <property type="evidence" value="ECO:0007669"/>
    <property type="project" value="InterPro"/>
</dbReference>
<dbReference type="PANTHER" id="PTHR48007:SF53">
    <property type="entry name" value="OS01G0711200 PROTEIN"/>
    <property type="match status" value="1"/>
</dbReference>
<dbReference type="Pfam" id="PF00560">
    <property type="entry name" value="LRR_1"/>
    <property type="match status" value="1"/>
</dbReference>
<protein>
    <recommendedName>
        <fullName evidence="9">Protein kinase domain-containing protein</fullName>
    </recommendedName>
</protein>
<dbReference type="Gene3D" id="3.80.10.10">
    <property type="entry name" value="Ribonuclease Inhibitor"/>
    <property type="match status" value="2"/>
</dbReference>
<sequence length="648" mass="71576">MCSSYLFTPLIPLLEMNHRLCFLLLTFIQSFSLVRSIADSEHLLSFKASTDHTNALSTWSNTSQLCASWLGVTCTNNNNNSNKNRVTHLVLESLDLSGSIDPLAHLTHLRLLSLKNNALFSSASLDLSPLKNIKLLYLSRNQFSGDFVNSAKIPLLHRLRRVDLSHNRLSGKIPVSQLIGLPHLITLRLEGNSFSGSLDLGSVVGFKGFKEGLVDFNVSSNELSGQIPEALSVFDSSCFGDNKNLCGKPLLISCDDPVPIKIIPDQKEGKKLNRRTIAAIFAVYVVGVAAVIAGVWLYCRRRRRDRNWGGEKSRKVGELNNKAKEDDVGMVFFEGYKGFRVEDLLKSSAEMLGKGSVGTTYKVVMDSGDVVVVKRAKRMSKKREIECLLRVIGGLRHRNLMNLRAYYCSRDELLLVYDFVAKGSLHSLLHGNRGPWRTPLDWMKRLKLASGLAEGLAFLHHGCKVKLSHGHLTSSNVLVDEEGNACISDVALHQLFVSSISSNSSSHGNLESQVGKHGYGGRKFSQKSDVYDFGLILLEVLTGKTVSNGEGGTSLIKWVQSVGRGELASEVFDFELLSYKEMEEEMVALLQVAFLCLTPLPQDRPKMNSVFKMIEDIRARGSRDSSISQSTSDLSSSPSLSEDANPLH</sequence>
<evidence type="ECO:0000256" key="3">
    <source>
        <dbReference type="ARBA" id="ARBA00022692"/>
    </source>
</evidence>
<evidence type="ECO:0000256" key="6">
    <source>
        <dbReference type="ARBA" id="ARBA00023136"/>
    </source>
</evidence>
<keyword evidence="3 8" id="KW-0812">Transmembrane</keyword>
<keyword evidence="11" id="KW-1185">Reference proteome</keyword>
<feature type="domain" description="Protein kinase" evidence="9">
    <location>
        <begin position="346"/>
        <end position="617"/>
    </location>
</feature>
<dbReference type="Proteomes" id="UP001420932">
    <property type="component" value="Unassembled WGS sequence"/>
</dbReference>
<gene>
    <name evidence="10" type="ORF">Syun_011770</name>
</gene>